<feature type="compositionally biased region" description="Gly residues" evidence="5">
    <location>
        <begin position="582"/>
        <end position="595"/>
    </location>
</feature>
<feature type="domain" description="K Homology" evidence="6">
    <location>
        <begin position="509"/>
        <end position="580"/>
    </location>
</feature>
<dbReference type="GO" id="GO:0003723">
    <property type="term" value="F:RNA binding"/>
    <property type="evidence" value="ECO:0007669"/>
    <property type="project" value="UniProtKB-UniRule"/>
</dbReference>
<feature type="compositionally biased region" description="Pro residues" evidence="5">
    <location>
        <begin position="596"/>
        <end position="606"/>
    </location>
</feature>
<keyword evidence="2" id="KW-0677">Repeat</keyword>
<sequence length="772" mass="79220">MSIFGGVDMNNIEVVDLTKVIGNPSKGGASCFGYTVVDENHIIISMARILLAHAKGTTAIFLFQWAMDAGGQGNSSHQAAFADAVARARQIAAKINQPGAGGGEGSQPLKRPFESDGNSYGEPDQKKTVSAINDPIGAQLKALQEQQSRSEAAQAAQAAAARINQQLGVGPPSSAPPPAAPKPSSHTGGGMVVTEEYAIPDKMVGLIIGKGGEQITRLQAETGCKIQIAPDGSGMPDRQCTLTGSSGAIAACKQQIQDIIMRANQTGGPMMGGMDGNGGGFGGGGGGGGGGGMGNGGGQTVVEMMVPGNKVGLVIGKGGETIKQLQERAGVKMVMIQDSNIPSAAEKPLRISGDPQKCQRAKEMVLDLLAEKEMENMNKGFNDYGSYGGGGGGGPPMEIPVPRTAVGIVIGKNGDMIKKIQQESGAKVQFKADDGNSPERVCAIAGSPDKVQIAAQMIQELLNDYNQREGGMGRGFGGGRGRGGPGRGRGGFGGGPGRGMGRGDGFGGFQDETQFAVPADKCGLVIGKGGETIRQINQQSGAHVELQKHPGPNPNEKLFNIKGGPDQIQHAIQMISEKAGIPYGGPGGPGMGGPGGPGPHGGPVPGGPGYGDQYGGQYGAPGQQQGGQYGNGPQGGWGGYNQQQGYPQQQSGDPSQGGSDNKQAQDNAAAWAAYYAQYYAQYGGYGGQYGQQQGQQQPQQPAQQSQAPQQQPASSQQNYAEPSINPATGQADYSAAWAEYYRQQGMHYQANMILQQAAAGQSGGAPQGQQPQ</sequence>
<evidence type="ECO:0000256" key="4">
    <source>
        <dbReference type="PROSITE-ProRule" id="PRU00117"/>
    </source>
</evidence>
<feature type="region of interest" description="Disordered" evidence="5">
    <location>
        <begin position="686"/>
        <end position="728"/>
    </location>
</feature>
<dbReference type="CDD" id="cd22399">
    <property type="entry name" value="KH-I_FUBP_rpt4"/>
    <property type="match status" value="1"/>
</dbReference>
<dbReference type="AlphaFoldDB" id="K1RKC1"/>
<dbReference type="InterPro" id="IPR004087">
    <property type="entry name" value="KH_dom"/>
</dbReference>
<gene>
    <name evidence="7" type="ORF">CGI_10021712</name>
</gene>
<comment type="subcellular location">
    <subcellularLocation>
        <location evidence="1">Nucleus</location>
    </subcellularLocation>
</comment>
<feature type="compositionally biased region" description="Low complexity" evidence="5">
    <location>
        <begin position="640"/>
        <end position="664"/>
    </location>
</feature>
<dbReference type="HOGENOM" id="CLU_014285_1_0_1"/>
<protein>
    <submittedName>
        <fullName evidence="7">Far upstream element-binding protein 3</fullName>
    </submittedName>
</protein>
<feature type="region of interest" description="Disordered" evidence="5">
    <location>
        <begin position="167"/>
        <end position="190"/>
    </location>
</feature>
<evidence type="ECO:0000256" key="1">
    <source>
        <dbReference type="ARBA" id="ARBA00004123"/>
    </source>
</evidence>
<dbReference type="PROSITE" id="PS50084">
    <property type="entry name" value="KH_TYPE_1"/>
    <property type="match status" value="4"/>
</dbReference>
<dbReference type="EMBL" id="JH823219">
    <property type="protein sequence ID" value="EKC34731.1"/>
    <property type="molecule type" value="Genomic_DNA"/>
</dbReference>
<feature type="region of interest" description="Disordered" evidence="5">
    <location>
        <begin position="579"/>
        <end position="664"/>
    </location>
</feature>
<reference evidence="7" key="1">
    <citation type="journal article" date="2012" name="Nature">
        <title>The oyster genome reveals stress adaptation and complexity of shell formation.</title>
        <authorList>
            <person name="Zhang G."/>
            <person name="Fang X."/>
            <person name="Guo X."/>
            <person name="Li L."/>
            <person name="Luo R."/>
            <person name="Xu F."/>
            <person name="Yang P."/>
            <person name="Zhang L."/>
            <person name="Wang X."/>
            <person name="Qi H."/>
            <person name="Xiong Z."/>
            <person name="Que H."/>
            <person name="Xie Y."/>
            <person name="Holland P.W."/>
            <person name="Paps J."/>
            <person name="Zhu Y."/>
            <person name="Wu F."/>
            <person name="Chen Y."/>
            <person name="Wang J."/>
            <person name="Peng C."/>
            <person name="Meng J."/>
            <person name="Yang L."/>
            <person name="Liu J."/>
            <person name="Wen B."/>
            <person name="Zhang N."/>
            <person name="Huang Z."/>
            <person name="Zhu Q."/>
            <person name="Feng Y."/>
            <person name="Mount A."/>
            <person name="Hedgecock D."/>
            <person name="Xu Z."/>
            <person name="Liu Y."/>
            <person name="Domazet-Loso T."/>
            <person name="Du Y."/>
            <person name="Sun X."/>
            <person name="Zhang S."/>
            <person name="Liu B."/>
            <person name="Cheng P."/>
            <person name="Jiang X."/>
            <person name="Li J."/>
            <person name="Fan D."/>
            <person name="Wang W."/>
            <person name="Fu W."/>
            <person name="Wang T."/>
            <person name="Wang B."/>
            <person name="Zhang J."/>
            <person name="Peng Z."/>
            <person name="Li Y."/>
            <person name="Li N."/>
            <person name="Wang J."/>
            <person name="Chen M."/>
            <person name="He Y."/>
            <person name="Tan F."/>
            <person name="Song X."/>
            <person name="Zheng Q."/>
            <person name="Huang R."/>
            <person name="Yang H."/>
            <person name="Du X."/>
            <person name="Chen L."/>
            <person name="Yang M."/>
            <person name="Gaffney P.M."/>
            <person name="Wang S."/>
            <person name="Luo L."/>
            <person name="She Z."/>
            <person name="Ming Y."/>
            <person name="Huang W."/>
            <person name="Zhang S."/>
            <person name="Huang B."/>
            <person name="Zhang Y."/>
            <person name="Qu T."/>
            <person name="Ni P."/>
            <person name="Miao G."/>
            <person name="Wang J."/>
            <person name="Wang Q."/>
            <person name="Steinberg C.E."/>
            <person name="Wang H."/>
            <person name="Li N."/>
            <person name="Qian L."/>
            <person name="Zhang G."/>
            <person name="Li Y."/>
            <person name="Yang H."/>
            <person name="Liu X."/>
            <person name="Wang J."/>
            <person name="Yin Y."/>
            <person name="Wang J."/>
        </authorList>
    </citation>
    <scope>NUCLEOTIDE SEQUENCE [LARGE SCALE GENOMIC DNA]</scope>
    <source>
        <strain evidence="7">05x7-T-G4-1.051#20</strain>
    </source>
</reference>
<dbReference type="InterPro" id="IPR015096">
    <property type="entry name" value="FUBP_C"/>
</dbReference>
<dbReference type="FunFam" id="3.30.1370.10:FF:000007">
    <property type="entry name" value="far upstream element-binding protein 1 isoform X1"/>
    <property type="match status" value="1"/>
</dbReference>
<feature type="region of interest" description="Disordered" evidence="5">
    <location>
        <begin position="96"/>
        <end position="127"/>
    </location>
</feature>
<dbReference type="PANTHER" id="PTHR10288">
    <property type="entry name" value="KH DOMAIN CONTAINING RNA BINDING PROTEIN"/>
    <property type="match status" value="1"/>
</dbReference>
<dbReference type="InterPro" id="IPR036612">
    <property type="entry name" value="KH_dom_type_1_sf"/>
</dbReference>
<accession>K1RKC1</accession>
<dbReference type="CDD" id="cd22398">
    <property type="entry name" value="KH-I_FUBP_rpt3"/>
    <property type="match status" value="1"/>
</dbReference>
<dbReference type="GO" id="GO:0006355">
    <property type="term" value="P:regulation of DNA-templated transcription"/>
    <property type="evidence" value="ECO:0007669"/>
    <property type="project" value="InterPro"/>
</dbReference>
<dbReference type="Gene3D" id="3.30.1370.10">
    <property type="entry name" value="K Homology domain, type 1"/>
    <property type="match status" value="4"/>
</dbReference>
<keyword evidence="3" id="KW-0539">Nucleus</keyword>
<organism evidence="7">
    <name type="scientific">Magallana gigas</name>
    <name type="common">Pacific oyster</name>
    <name type="synonym">Crassostrea gigas</name>
    <dbReference type="NCBI Taxonomy" id="29159"/>
    <lineage>
        <taxon>Eukaryota</taxon>
        <taxon>Metazoa</taxon>
        <taxon>Spiralia</taxon>
        <taxon>Lophotrochozoa</taxon>
        <taxon>Mollusca</taxon>
        <taxon>Bivalvia</taxon>
        <taxon>Autobranchia</taxon>
        <taxon>Pteriomorphia</taxon>
        <taxon>Ostreida</taxon>
        <taxon>Ostreoidea</taxon>
        <taxon>Ostreidae</taxon>
        <taxon>Magallana</taxon>
    </lineage>
</organism>
<dbReference type="CDD" id="cd22396">
    <property type="entry name" value="KH-I_FUBP_rpt1"/>
    <property type="match status" value="1"/>
</dbReference>
<dbReference type="GO" id="GO:0005634">
    <property type="term" value="C:nucleus"/>
    <property type="evidence" value="ECO:0007669"/>
    <property type="project" value="UniProtKB-SubCell"/>
</dbReference>
<dbReference type="Pfam" id="PF09005">
    <property type="entry name" value="FUBP_C"/>
    <property type="match status" value="1"/>
</dbReference>
<feature type="compositionally biased region" description="Low complexity" evidence="5">
    <location>
        <begin position="690"/>
        <end position="720"/>
    </location>
</feature>
<dbReference type="FunCoup" id="K1RKC1">
    <property type="interactions" value="2170"/>
</dbReference>
<dbReference type="SMART" id="SM00322">
    <property type="entry name" value="KH"/>
    <property type="match status" value="4"/>
</dbReference>
<dbReference type="InterPro" id="IPR004088">
    <property type="entry name" value="KH_dom_type_1"/>
</dbReference>
<feature type="domain" description="K Homology" evidence="6">
    <location>
        <begin position="298"/>
        <end position="370"/>
    </location>
</feature>
<evidence type="ECO:0000256" key="3">
    <source>
        <dbReference type="ARBA" id="ARBA00023242"/>
    </source>
</evidence>
<dbReference type="InParanoid" id="K1RKC1"/>
<evidence type="ECO:0000313" key="7">
    <source>
        <dbReference type="EMBL" id="EKC34731.1"/>
    </source>
</evidence>
<feature type="domain" description="K Homology" evidence="6">
    <location>
        <begin position="191"/>
        <end position="261"/>
    </location>
</feature>
<dbReference type="SUPFAM" id="SSF54791">
    <property type="entry name" value="Eukaryotic type KH-domain (KH-domain type I)"/>
    <property type="match status" value="4"/>
</dbReference>
<dbReference type="Pfam" id="PF00013">
    <property type="entry name" value="KH_1"/>
    <property type="match status" value="4"/>
</dbReference>
<feature type="domain" description="K Homology" evidence="6">
    <location>
        <begin position="393"/>
        <end position="463"/>
    </location>
</feature>
<feature type="compositionally biased region" description="Gly residues" evidence="5">
    <location>
        <begin position="607"/>
        <end position="639"/>
    </location>
</feature>
<name>K1RKC1_MAGGI</name>
<evidence type="ECO:0000256" key="5">
    <source>
        <dbReference type="SAM" id="MobiDB-lite"/>
    </source>
</evidence>
<keyword evidence="4" id="KW-0694">RNA-binding</keyword>
<dbReference type="CDD" id="cd22397">
    <property type="entry name" value="KH-I_FUBP_rpt2"/>
    <property type="match status" value="1"/>
</dbReference>
<evidence type="ECO:0000259" key="6">
    <source>
        <dbReference type="SMART" id="SM00322"/>
    </source>
</evidence>
<evidence type="ECO:0000256" key="2">
    <source>
        <dbReference type="ARBA" id="ARBA00022737"/>
    </source>
</evidence>
<proteinExistence type="predicted"/>